<keyword evidence="5" id="KW-1185">Reference proteome</keyword>
<feature type="compositionally biased region" description="Polar residues" evidence="1">
    <location>
        <begin position="190"/>
        <end position="199"/>
    </location>
</feature>
<dbReference type="EMBL" id="ADAS02000013">
    <property type="protein sequence ID" value="OAV97371.1"/>
    <property type="molecule type" value="Genomic_DNA"/>
</dbReference>
<gene>
    <name evidence="3" type="ORF">PTTG_08859</name>
</gene>
<feature type="region of interest" description="Disordered" evidence="1">
    <location>
        <begin position="137"/>
        <end position="260"/>
    </location>
</feature>
<evidence type="ECO:0000313" key="4">
    <source>
        <dbReference type="EnsemblFungi" id="PTTG_08859-t43_1-p1"/>
    </source>
</evidence>
<feature type="compositionally biased region" description="Low complexity" evidence="1">
    <location>
        <begin position="158"/>
        <end position="171"/>
    </location>
</feature>
<keyword evidence="2" id="KW-0732">Signal</keyword>
<reference evidence="3" key="2">
    <citation type="submission" date="2016-05" db="EMBL/GenBank/DDBJ databases">
        <title>Comparative analysis highlights variable genome content of wheat rusts and divergence of the mating loci.</title>
        <authorList>
            <person name="Cuomo C.A."/>
            <person name="Bakkeren G."/>
            <person name="Szabo L."/>
            <person name="Khalil H."/>
            <person name="Joly D."/>
            <person name="Goldberg J."/>
            <person name="Young S."/>
            <person name="Zeng Q."/>
            <person name="Fellers J."/>
        </authorList>
    </citation>
    <scope>NUCLEOTIDE SEQUENCE [LARGE SCALE GENOMIC DNA]</scope>
    <source>
        <strain evidence="3">1-1 BBBD Race 1</strain>
    </source>
</reference>
<dbReference type="AlphaFoldDB" id="A0A180GXZ0"/>
<feature type="chain" id="PRO_5008110408" evidence="2">
    <location>
        <begin position="19"/>
        <end position="260"/>
    </location>
</feature>
<reference evidence="4 5" key="3">
    <citation type="journal article" date="2017" name="G3 (Bethesda)">
        <title>Comparative analysis highlights variable genome content of wheat rusts and divergence of the mating loci.</title>
        <authorList>
            <person name="Cuomo C.A."/>
            <person name="Bakkeren G."/>
            <person name="Khalil H.B."/>
            <person name="Panwar V."/>
            <person name="Joly D."/>
            <person name="Linning R."/>
            <person name="Sakthikumar S."/>
            <person name="Song X."/>
            <person name="Adiconis X."/>
            <person name="Fan L."/>
            <person name="Goldberg J.M."/>
            <person name="Levin J.Z."/>
            <person name="Young S."/>
            <person name="Zeng Q."/>
            <person name="Anikster Y."/>
            <person name="Bruce M."/>
            <person name="Wang M."/>
            <person name="Yin C."/>
            <person name="McCallum B."/>
            <person name="Szabo L.J."/>
            <person name="Hulbert S."/>
            <person name="Chen X."/>
            <person name="Fellers J.P."/>
        </authorList>
    </citation>
    <scope>NUCLEOTIDE SEQUENCE</scope>
    <source>
        <strain evidence="5">Isolate 1-1 / race 1 (BBBD)</strain>
        <strain evidence="4">isolate 1-1 / race 1 (BBBD)</strain>
    </source>
</reference>
<protein>
    <submittedName>
        <fullName evidence="3 4">Uncharacterized protein</fullName>
    </submittedName>
</protein>
<dbReference type="VEuPathDB" id="FungiDB:PTTG_08859"/>
<evidence type="ECO:0000313" key="3">
    <source>
        <dbReference type="EMBL" id="OAV97371.1"/>
    </source>
</evidence>
<accession>A0A180GXZ0</accession>
<reference evidence="3" key="1">
    <citation type="submission" date="2009-11" db="EMBL/GenBank/DDBJ databases">
        <authorList>
            <consortium name="The Broad Institute Genome Sequencing Platform"/>
            <person name="Ward D."/>
            <person name="Feldgarden M."/>
            <person name="Earl A."/>
            <person name="Young S.K."/>
            <person name="Zeng Q."/>
            <person name="Koehrsen M."/>
            <person name="Alvarado L."/>
            <person name="Berlin A."/>
            <person name="Bochicchio J."/>
            <person name="Borenstein D."/>
            <person name="Chapman S.B."/>
            <person name="Chen Z."/>
            <person name="Engels R."/>
            <person name="Freedman E."/>
            <person name="Gellesch M."/>
            <person name="Goldberg J."/>
            <person name="Griggs A."/>
            <person name="Gujja S."/>
            <person name="Heilman E."/>
            <person name="Heiman D."/>
            <person name="Hepburn T."/>
            <person name="Howarth C."/>
            <person name="Jen D."/>
            <person name="Larson L."/>
            <person name="Lewis B."/>
            <person name="Mehta T."/>
            <person name="Park D."/>
            <person name="Pearson M."/>
            <person name="Roberts A."/>
            <person name="Saif S."/>
            <person name="Shea T."/>
            <person name="Shenoy N."/>
            <person name="Sisk P."/>
            <person name="Stolte C."/>
            <person name="Sykes S."/>
            <person name="Thomson T."/>
            <person name="Walk T."/>
            <person name="White J."/>
            <person name="Yandava C."/>
            <person name="Izard J."/>
            <person name="Baranova O.V."/>
            <person name="Blanton J.M."/>
            <person name="Tanner A.C."/>
            <person name="Dewhirst F.E."/>
            <person name="Haas B."/>
            <person name="Nusbaum C."/>
            <person name="Birren B."/>
        </authorList>
    </citation>
    <scope>NUCLEOTIDE SEQUENCE [LARGE SCALE GENOMIC DNA]</scope>
    <source>
        <strain evidence="3">1-1 BBBD Race 1</strain>
    </source>
</reference>
<name>A0A180GXZ0_PUCT1</name>
<dbReference type="EnsemblFungi" id="PTTG_08859-t43_1">
    <property type="protein sequence ID" value="PTTG_08859-t43_1-p1"/>
    <property type="gene ID" value="PTTG_08859"/>
</dbReference>
<proteinExistence type="predicted"/>
<sequence length="260" mass="28064">MLLLRTTLLCAKAGSGEADDRWASLVWLFAPAHQVLPGLLPWLNTWPHSGLLWHWHCQYLAEYGYIPRLVRKTNSTRSSPSSTIPNAPPNRPTTCLLALTTLVACRLTSKYLVCPNTATDSQEGQYLMGLNPSGYESGRSLDTLEPLPANTSLSGSCPAQAPQARPPVAAASRCASTPPTPAPRYRKKLQQQSRYSATGNDEGPSKISFSGDRSNHPSPIGKTRKRSKQLTYAADNQDGAGAHGPVGPRPSATDSILLKH</sequence>
<reference evidence="4" key="4">
    <citation type="submission" date="2025-05" db="UniProtKB">
        <authorList>
            <consortium name="EnsemblFungi"/>
        </authorList>
    </citation>
    <scope>IDENTIFICATION</scope>
    <source>
        <strain evidence="4">isolate 1-1 / race 1 (BBBD)</strain>
    </source>
</reference>
<evidence type="ECO:0000256" key="2">
    <source>
        <dbReference type="SAM" id="SignalP"/>
    </source>
</evidence>
<evidence type="ECO:0000256" key="1">
    <source>
        <dbReference type="SAM" id="MobiDB-lite"/>
    </source>
</evidence>
<evidence type="ECO:0000313" key="5">
    <source>
        <dbReference type="Proteomes" id="UP000005240"/>
    </source>
</evidence>
<organism evidence="3">
    <name type="scientific">Puccinia triticina (isolate 1-1 / race 1 (BBBD))</name>
    <name type="common">Brown leaf rust fungus</name>
    <dbReference type="NCBI Taxonomy" id="630390"/>
    <lineage>
        <taxon>Eukaryota</taxon>
        <taxon>Fungi</taxon>
        <taxon>Dikarya</taxon>
        <taxon>Basidiomycota</taxon>
        <taxon>Pucciniomycotina</taxon>
        <taxon>Pucciniomycetes</taxon>
        <taxon>Pucciniales</taxon>
        <taxon>Pucciniaceae</taxon>
        <taxon>Puccinia</taxon>
    </lineage>
</organism>
<dbReference type="Proteomes" id="UP000005240">
    <property type="component" value="Unassembled WGS sequence"/>
</dbReference>
<feature type="signal peptide" evidence="2">
    <location>
        <begin position="1"/>
        <end position="18"/>
    </location>
</feature>